<keyword evidence="12" id="KW-1185">Reference proteome</keyword>
<keyword evidence="11" id="KW-0282">Flagellum</keyword>
<dbReference type="Gene3D" id="1.10.287.1700">
    <property type="match status" value="1"/>
</dbReference>
<evidence type="ECO:0000256" key="8">
    <source>
        <dbReference type="ARBA" id="ARBA00022927"/>
    </source>
</evidence>
<gene>
    <name evidence="11" type="ORF">A6X21_23100</name>
</gene>
<dbReference type="GO" id="GO:0005886">
    <property type="term" value="C:plasma membrane"/>
    <property type="evidence" value="ECO:0007669"/>
    <property type="project" value="UniProtKB-SubCell"/>
</dbReference>
<keyword evidence="10" id="KW-1006">Bacterial flagellum protein export</keyword>
<evidence type="ECO:0000256" key="7">
    <source>
        <dbReference type="ARBA" id="ARBA00022795"/>
    </source>
</evidence>
<dbReference type="GO" id="GO:0044781">
    <property type="term" value="P:bacterial-type flagellum organization"/>
    <property type="evidence" value="ECO:0007669"/>
    <property type="project" value="UniProtKB-KW"/>
</dbReference>
<dbReference type="InterPro" id="IPR012823">
    <property type="entry name" value="Flagell_FliJ"/>
</dbReference>
<dbReference type="NCBIfam" id="TIGR02473">
    <property type="entry name" value="flagell_FliJ"/>
    <property type="match status" value="1"/>
</dbReference>
<keyword evidence="11" id="KW-0966">Cell projection</keyword>
<keyword evidence="5" id="KW-1003">Cell membrane</keyword>
<evidence type="ECO:0000256" key="9">
    <source>
        <dbReference type="ARBA" id="ARBA00023136"/>
    </source>
</evidence>
<keyword evidence="9" id="KW-0472">Membrane</keyword>
<dbReference type="InterPro" id="IPR053716">
    <property type="entry name" value="Flag_assembly_chemotaxis_eff"/>
</dbReference>
<proteinExistence type="inferred from homology"/>
<keyword evidence="11" id="KW-0969">Cilium</keyword>
<keyword evidence="7" id="KW-1005">Bacterial flagellum biogenesis</keyword>
<dbReference type="STRING" id="1841610.A6X21_23100"/>
<protein>
    <recommendedName>
        <fullName evidence="3">Flagellar FliJ protein</fullName>
    </recommendedName>
</protein>
<dbReference type="GO" id="GO:0009288">
    <property type="term" value="C:bacterial-type flagellum"/>
    <property type="evidence" value="ECO:0007669"/>
    <property type="project" value="InterPro"/>
</dbReference>
<evidence type="ECO:0000256" key="1">
    <source>
        <dbReference type="ARBA" id="ARBA00004413"/>
    </source>
</evidence>
<name>A0A1C3ECX1_9PLAN</name>
<evidence type="ECO:0000313" key="12">
    <source>
        <dbReference type="Proteomes" id="UP000094828"/>
    </source>
</evidence>
<dbReference type="RefSeq" id="WP_068848048.1">
    <property type="nucleotide sequence ID" value="NZ_LYDR01000093.1"/>
</dbReference>
<keyword evidence="4" id="KW-0813">Transport</keyword>
<keyword evidence="6" id="KW-0145">Chemotaxis</keyword>
<dbReference type="Pfam" id="PF02050">
    <property type="entry name" value="FliJ"/>
    <property type="match status" value="1"/>
</dbReference>
<comment type="caution">
    <text evidence="11">The sequence shown here is derived from an EMBL/GenBank/DDBJ whole genome shotgun (WGS) entry which is preliminary data.</text>
</comment>
<organism evidence="11 12">
    <name type="scientific">Planctopirus hydrillae</name>
    <dbReference type="NCBI Taxonomy" id="1841610"/>
    <lineage>
        <taxon>Bacteria</taxon>
        <taxon>Pseudomonadati</taxon>
        <taxon>Planctomycetota</taxon>
        <taxon>Planctomycetia</taxon>
        <taxon>Planctomycetales</taxon>
        <taxon>Planctomycetaceae</taxon>
        <taxon>Planctopirus</taxon>
    </lineage>
</organism>
<comment type="subcellular location">
    <subcellularLocation>
        <location evidence="1">Cell membrane</location>
        <topology evidence="1">Peripheral membrane protein</topology>
        <orientation evidence="1">Cytoplasmic side</orientation>
    </subcellularLocation>
</comment>
<sequence>MAASRFSLQSVLLLRDRERDQARQQMAQAIQVIEQIEQELQTSIDVHSLYSQELNDLLRHNPISIEAVNLRRYHLTRTEIEIQVIKSRLAAGREILEKCRKLLVLADQKVKAIEQIRDRREQEALEEAIKKETFEQQEAWQAGQFSS</sequence>
<dbReference type="GO" id="GO:0006935">
    <property type="term" value="P:chemotaxis"/>
    <property type="evidence" value="ECO:0007669"/>
    <property type="project" value="UniProtKB-KW"/>
</dbReference>
<dbReference type="GO" id="GO:0071973">
    <property type="term" value="P:bacterial-type flagellum-dependent cell motility"/>
    <property type="evidence" value="ECO:0007669"/>
    <property type="project" value="InterPro"/>
</dbReference>
<reference evidence="11 12" key="1">
    <citation type="submission" date="2016-05" db="EMBL/GenBank/DDBJ databases">
        <title>Genomic and physiological characterization of Planctopirus sp. isolated from fresh water lake.</title>
        <authorList>
            <person name="Subhash Y."/>
            <person name="Ramana C."/>
        </authorList>
    </citation>
    <scope>NUCLEOTIDE SEQUENCE [LARGE SCALE GENOMIC DNA]</scope>
    <source>
        <strain evidence="11 12">JC280</strain>
    </source>
</reference>
<dbReference type="OrthoDB" id="214146at2"/>
<dbReference type="EMBL" id="LYDR01000093">
    <property type="protein sequence ID" value="ODA31079.1"/>
    <property type="molecule type" value="Genomic_DNA"/>
</dbReference>
<dbReference type="GO" id="GO:0015031">
    <property type="term" value="P:protein transport"/>
    <property type="evidence" value="ECO:0007669"/>
    <property type="project" value="UniProtKB-KW"/>
</dbReference>
<dbReference type="AlphaFoldDB" id="A0A1C3ECX1"/>
<evidence type="ECO:0000256" key="5">
    <source>
        <dbReference type="ARBA" id="ARBA00022475"/>
    </source>
</evidence>
<keyword evidence="8" id="KW-0653">Protein transport</keyword>
<comment type="similarity">
    <text evidence="2">Belongs to the FliJ family.</text>
</comment>
<evidence type="ECO:0000256" key="2">
    <source>
        <dbReference type="ARBA" id="ARBA00010004"/>
    </source>
</evidence>
<evidence type="ECO:0000256" key="3">
    <source>
        <dbReference type="ARBA" id="ARBA00020392"/>
    </source>
</evidence>
<dbReference type="Proteomes" id="UP000094828">
    <property type="component" value="Unassembled WGS sequence"/>
</dbReference>
<evidence type="ECO:0000313" key="11">
    <source>
        <dbReference type="EMBL" id="ODA31079.1"/>
    </source>
</evidence>
<accession>A0A1C3ECX1</accession>
<evidence type="ECO:0000256" key="10">
    <source>
        <dbReference type="ARBA" id="ARBA00023225"/>
    </source>
</evidence>
<evidence type="ECO:0000256" key="4">
    <source>
        <dbReference type="ARBA" id="ARBA00022448"/>
    </source>
</evidence>
<evidence type="ECO:0000256" key="6">
    <source>
        <dbReference type="ARBA" id="ARBA00022500"/>
    </source>
</evidence>